<dbReference type="Proteomes" id="UP000326062">
    <property type="component" value="Chromosome 18"/>
</dbReference>
<proteinExistence type="predicted"/>
<evidence type="ECO:0008006" key="3">
    <source>
        <dbReference type="Google" id="ProtNLM"/>
    </source>
</evidence>
<dbReference type="AlphaFoldDB" id="A0A5N3W1L4"/>
<gene>
    <name evidence="1" type="ORF">FD755_021879</name>
</gene>
<organism evidence="1 2">
    <name type="scientific">Muntiacus reevesi</name>
    <name type="common">Reeves' muntjac</name>
    <name type="synonym">Cervus reevesi</name>
    <dbReference type="NCBI Taxonomy" id="9886"/>
    <lineage>
        <taxon>Eukaryota</taxon>
        <taxon>Metazoa</taxon>
        <taxon>Chordata</taxon>
        <taxon>Craniata</taxon>
        <taxon>Vertebrata</taxon>
        <taxon>Euteleostomi</taxon>
        <taxon>Mammalia</taxon>
        <taxon>Eutheria</taxon>
        <taxon>Laurasiatheria</taxon>
        <taxon>Artiodactyla</taxon>
        <taxon>Ruminantia</taxon>
        <taxon>Pecora</taxon>
        <taxon>Cervidae</taxon>
        <taxon>Muntiacinae</taxon>
        <taxon>Muntiacus</taxon>
    </lineage>
</organism>
<comment type="caution">
    <text evidence="1">The sequence shown here is derived from an EMBL/GenBank/DDBJ whole genome shotgun (WGS) entry which is preliminary data.</text>
</comment>
<dbReference type="PANTHER" id="PTHR47027">
    <property type="entry name" value="REVERSE TRANSCRIPTASE DOMAIN-CONTAINING PROTEIN"/>
    <property type="match status" value="1"/>
</dbReference>
<dbReference type="EMBL" id="VCEB01000021">
    <property type="protein sequence ID" value="KAB0355371.1"/>
    <property type="molecule type" value="Genomic_DNA"/>
</dbReference>
<sequence length="163" mass="18739">ESEKVGLKLNIQKTKIMASGPITSWQIDGETVETVTDFIFGGSKITADGDCSHEIKRCLLLGRKVMTNLNSILKSRDVTLPTKVHLVKAMVFPVVMYGCESWTIKKAECRRIDAFELWYWKRLLRVPWTSRRSNQSILKEISPEYSLEGLMLKLKLQYFGHLM</sequence>
<keyword evidence="2" id="KW-1185">Reference proteome</keyword>
<reference evidence="1 2" key="1">
    <citation type="submission" date="2019-06" db="EMBL/GenBank/DDBJ databases">
        <title>Discovery of a novel chromosome fission-fusion reversal in muntjac.</title>
        <authorList>
            <person name="Mudd A.B."/>
            <person name="Bredeson J.V."/>
            <person name="Baum R."/>
            <person name="Hockemeyer D."/>
            <person name="Rokhsar D.S."/>
        </authorList>
    </citation>
    <scope>NUCLEOTIDE SEQUENCE [LARGE SCALE GENOMIC DNA]</scope>
    <source>
        <strain evidence="1">UCam_UCB_Mr</strain>
        <tissue evidence="1">Fibroblast cell line</tissue>
    </source>
</reference>
<dbReference type="PANTHER" id="PTHR47027:SF8">
    <property type="entry name" value="RIBONUCLEASE H"/>
    <property type="match status" value="1"/>
</dbReference>
<accession>A0A5N3W1L4</accession>
<evidence type="ECO:0000313" key="2">
    <source>
        <dbReference type="Proteomes" id="UP000326062"/>
    </source>
</evidence>
<protein>
    <recommendedName>
        <fullName evidence="3">Reverse transcriptase domain-containing protein</fullName>
    </recommendedName>
</protein>
<evidence type="ECO:0000313" key="1">
    <source>
        <dbReference type="EMBL" id="KAB0355371.1"/>
    </source>
</evidence>
<feature type="non-terminal residue" evidence="1">
    <location>
        <position position="1"/>
    </location>
</feature>
<name>A0A5N3W1L4_MUNRE</name>